<keyword evidence="5" id="KW-1185">Reference proteome</keyword>
<dbReference type="PROSITE" id="PS51257">
    <property type="entry name" value="PROKAR_LIPOPROTEIN"/>
    <property type="match status" value="1"/>
</dbReference>
<comment type="caution">
    <text evidence="4">The sequence shown here is derived from an EMBL/GenBank/DDBJ whole genome shotgun (WGS) entry which is preliminary data.</text>
</comment>
<keyword evidence="2" id="KW-0812">Transmembrane</keyword>
<evidence type="ECO:0000313" key="4">
    <source>
        <dbReference type="EMBL" id="KAF7639819.1"/>
    </source>
</evidence>
<protein>
    <submittedName>
        <fullName evidence="4">Ground-like domain-containing protein</fullName>
    </submittedName>
</protein>
<reference evidence="4" key="1">
    <citation type="journal article" date="2020" name="Ecol. Evol.">
        <title>Genome structure and content of the rice root-knot nematode (Meloidogyne graminicola).</title>
        <authorList>
            <person name="Phan N.T."/>
            <person name="Danchin E.G.J."/>
            <person name="Klopp C."/>
            <person name="Perfus-Barbeoch L."/>
            <person name="Kozlowski D.K."/>
            <person name="Koutsovoulos G.D."/>
            <person name="Lopez-Roques C."/>
            <person name="Bouchez O."/>
            <person name="Zahm M."/>
            <person name="Besnard G."/>
            <person name="Bellafiore S."/>
        </authorList>
    </citation>
    <scope>NUCLEOTIDE SEQUENCE</scope>
    <source>
        <strain evidence="4">VN-18</strain>
    </source>
</reference>
<evidence type="ECO:0000256" key="1">
    <source>
        <dbReference type="SAM" id="MobiDB-lite"/>
    </source>
</evidence>
<dbReference type="EMBL" id="JABEBT010000003">
    <property type="protein sequence ID" value="KAF7639819.1"/>
    <property type="molecule type" value="Genomic_DNA"/>
</dbReference>
<proteinExistence type="predicted"/>
<evidence type="ECO:0000259" key="3">
    <source>
        <dbReference type="Pfam" id="PF04155"/>
    </source>
</evidence>
<accession>A0A8T0A3C2</accession>
<evidence type="ECO:0000313" key="5">
    <source>
        <dbReference type="Proteomes" id="UP000605970"/>
    </source>
</evidence>
<dbReference type="InterPro" id="IPR007284">
    <property type="entry name" value="Ground-like_dom"/>
</dbReference>
<dbReference type="OrthoDB" id="5873923at2759"/>
<feature type="region of interest" description="Disordered" evidence="1">
    <location>
        <begin position="209"/>
        <end position="279"/>
    </location>
</feature>
<keyword evidence="2" id="KW-1133">Transmembrane helix</keyword>
<dbReference type="Proteomes" id="UP000605970">
    <property type="component" value="Unassembled WGS sequence"/>
</dbReference>
<keyword evidence="2" id="KW-0472">Membrane</keyword>
<sequence>MYYTKYFLFYLIILNIFGINSFLFGGLGGGGGGGCCCCCCGGGGGGGGCCCGGGSRGYGGYGGGGRGAVIVNCGRGGGGYGGGGGGGGCCGQGSCSGGCGGGGGGGGGGGNCGGCDGGNSGPPQISCSGDGCSGGGPPVVSETQACEPKYVIVRPVGTESGGYAKSVPVGGCGGGGGGGGGYAQEHSTYTHQQIPSGAYESVQLPAENTYHQQQPPQQYEVPVPGSSAAAVQSPPANQELPLPPTEQVQPSSTNNEVEEEVSAPSAPTNEQLKSEPYRQQKSAIIKALHGSKTTTGILSKTSNISKENTEICNSIELSQLMETLIVENDANESKRRLHKATNQQFITEESDRGLDVICAPGAFSYRIATDFFCERTKGNITCFANSLVVRYKINGDVSVKDLFRPWPTINNYKERGITRI</sequence>
<feature type="domain" description="Ground-like" evidence="3">
    <location>
        <begin position="312"/>
        <end position="384"/>
    </location>
</feature>
<feature type="transmembrane region" description="Helical" evidence="2">
    <location>
        <begin position="7"/>
        <end position="30"/>
    </location>
</feature>
<name>A0A8T0A3C2_9BILA</name>
<dbReference type="AlphaFoldDB" id="A0A8T0A3C2"/>
<evidence type="ECO:0000256" key="2">
    <source>
        <dbReference type="SAM" id="Phobius"/>
    </source>
</evidence>
<organism evidence="4 5">
    <name type="scientific">Meloidogyne graminicola</name>
    <dbReference type="NCBI Taxonomy" id="189291"/>
    <lineage>
        <taxon>Eukaryota</taxon>
        <taxon>Metazoa</taxon>
        <taxon>Ecdysozoa</taxon>
        <taxon>Nematoda</taxon>
        <taxon>Chromadorea</taxon>
        <taxon>Rhabditida</taxon>
        <taxon>Tylenchina</taxon>
        <taxon>Tylenchomorpha</taxon>
        <taxon>Tylenchoidea</taxon>
        <taxon>Meloidogynidae</taxon>
        <taxon>Meloidogyninae</taxon>
        <taxon>Meloidogyne</taxon>
    </lineage>
</organism>
<gene>
    <name evidence="4" type="ORF">Mgra_00000739</name>
</gene>
<dbReference type="Pfam" id="PF04155">
    <property type="entry name" value="Ground-like"/>
    <property type="match status" value="1"/>
</dbReference>